<dbReference type="PANTHER" id="PTHR24028">
    <property type="entry name" value="CADHERIN-87A"/>
    <property type="match status" value="1"/>
</dbReference>
<evidence type="ECO:0000259" key="11">
    <source>
        <dbReference type="PROSITE" id="PS50268"/>
    </source>
</evidence>
<keyword evidence="4 9" id="KW-0106">Calcium</keyword>
<evidence type="ECO:0000256" key="10">
    <source>
        <dbReference type="SAM" id="SignalP"/>
    </source>
</evidence>
<keyword evidence="8" id="KW-0325">Glycoprotein</keyword>
<proteinExistence type="predicted"/>
<dbReference type="SMART" id="SM00112">
    <property type="entry name" value="CA"/>
    <property type="match status" value="5"/>
</dbReference>
<dbReference type="InterPro" id="IPR002126">
    <property type="entry name" value="Cadherin-like_dom"/>
</dbReference>
<dbReference type="PRINTS" id="PR00205">
    <property type="entry name" value="CADHERIN"/>
</dbReference>
<dbReference type="PROSITE" id="PS50268">
    <property type="entry name" value="CADHERIN_2"/>
    <property type="match status" value="5"/>
</dbReference>
<evidence type="ECO:0000256" key="5">
    <source>
        <dbReference type="ARBA" id="ARBA00022889"/>
    </source>
</evidence>
<evidence type="ECO:0000256" key="2">
    <source>
        <dbReference type="ARBA" id="ARBA00022692"/>
    </source>
</evidence>
<evidence type="ECO:0000256" key="9">
    <source>
        <dbReference type="PROSITE-ProRule" id="PRU00043"/>
    </source>
</evidence>
<evidence type="ECO:0000256" key="7">
    <source>
        <dbReference type="ARBA" id="ARBA00023136"/>
    </source>
</evidence>
<dbReference type="Pfam" id="PF00028">
    <property type="entry name" value="Cadherin"/>
    <property type="match status" value="4"/>
</dbReference>
<dbReference type="CDD" id="cd11304">
    <property type="entry name" value="Cadherin_repeat"/>
    <property type="match status" value="5"/>
</dbReference>
<evidence type="ECO:0000256" key="8">
    <source>
        <dbReference type="ARBA" id="ARBA00023180"/>
    </source>
</evidence>
<feature type="domain" description="Cadherin" evidence="11">
    <location>
        <begin position="555"/>
        <end position="671"/>
    </location>
</feature>
<dbReference type="SUPFAM" id="SSF49313">
    <property type="entry name" value="Cadherin-like"/>
    <property type="match status" value="5"/>
</dbReference>
<dbReference type="PANTHER" id="PTHR24028:SF146">
    <property type="entry name" value="CADHERIN 96CB, ISOFORM D-RELATED"/>
    <property type="match status" value="1"/>
</dbReference>
<dbReference type="GO" id="GO:0007156">
    <property type="term" value="P:homophilic cell adhesion via plasma membrane adhesion molecules"/>
    <property type="evidence" value="ECO:0007669"/>
    <property type="project" value="InterPro"/>
</dbReference>
<feature type="signal peptide" evidence="10">
    <location>
        <begin position="1"/>
        <end position="24"/>
    </location>
</feature>
<keyword evidence="2" id="KW-0812">Transmembrane</keyword>
<protein>
    <submittedName>
        <fullName evidence="12">Cadherin domain-containing protein</fullName>
    </submittedName>
</protein>
<feature type="domain" description="Cadherin" evidence="11">
    <location>
        <begin position="28"/>
        <end position="174"/>
    </location>
</feature>
<dbReference type="GO" id="GO:0005886">
    <property type="term" value="C:plasma membrane"/>
    <property type="evidence" value="ECO:0007669"/>
    <property type="project" value="InterPro"/>
</dbReference>
<dbReference type="InterPro" id="IPR015919">
    <property type="entry name" value="Cadherin-like_sf"/>
</dbReference>
<accession>A0A5K3EGE1</accession>
<feature type="chain" id="PRO_5024382459" evidence="10">
    <location>
        <begin position="25"/>
        <end position="711"/>
    </location>
</feature>
<dbReference type="InterPro" id="IPR013164">
    <property type="entry name" value="Cadherin_N"/>
</dbReference>
<dbReference type="Pfam" id="PF08266">
    <property type="entry name" value="Cadherin_2"/>
    <property type="match status" value="1"/>
</dbReference>
<dbReference type="AlphaFoldDB" id="A0A5K3EGE1"/>
<name>A0A5K3EGE1_MESCO</name>
<dbReference type="InterPro" id="IPR050174">
    <property type="entry name" value="Protocadherin/Cadherin-CA"/>
</dbReference>
<feature type="domain" description="Cadherin" evidence="11">
    <location>
        <begin position="304"/>
        <end position="430"/>
    </location>
</feature>
<dbReference type="GO" id="GO:0005509">
    <property type="term" value="F:calcium ion binding"/>
    <property type="evidence" value="ECO:0007669"/>
    <property type="project" value="UniProtKB-UniRule"/>
</dbReference>
<dbReference type="Gene3D" id="2.60.40.60">
    <property type="entry name" value="Cadherins"/>
    <property type="match status" value="5"/>
</dbReference>
<dbReference type="WBParaSite" id="MCU_000329-RA">
    <property type="protein sequence ID" value="MCU_000329-RA"/>
    <property type="gene ID" value="MCU_000329"/>
</dbReference>
<keyword evidence="10" id="KW-0732">Signal</keyword>
<evidence type="ECO:0000256" key="3">
    <source>
        <dbReference type="ARBA" id="ARBA00022737"/>
    </source>
</evidence>
<sequence length="711" mass="78385">MPSEAFSVLFVLALFTTFPAKVSCDNVQKTTLAFIIDEELPIGARIGSLTEKLAVDFNLPINGGVNFVPLTDEQLISINRTTGLLTVRRRIDRENLCKETGSCCPGQNVPPPSTFTFHDNLLSHLSSVQDPGCAIIMLVMDQRQRNLPSHRSQEHPLIQVIVYVNDLNDNPPGWSLDKLELEIPEHTAIGRKFQLPEAIDPDHGPDHTVQSYRLIPSESNDYDSSVRVLASDAFELSSELFERSSGAPFKISLGLKVKADLDREKKSVYQFLLIAIDGGSPQLTGSLSVVVQITDINDHTPYFRQPNPSLEIAENTSVGTQIYTVVALDDDPSDANRLEYRMGSTASAEVQRLFSIDSRTGSVVVTGDLDYESAPILPSKEPKDSLFSSPLTSSMEYGYVIPIEVSDQAHIAETKLRIRVLNVNDNPPTISIQSPLQPSLSKGEFYLLEDAPVGTLVATITMTDADERGAQDGTFQNRASLPYCSTANTFFSVQPLHTGMRNFFKVVTSKPLDREAKSTHRIDILCHDTGQPVLSTKQHLTVRLEDVNDSPPVFDKSLYYARIMEGLPVHTPIVKIHAVDADTGSMAEVRYRLVIGDQQSNHDQLIMLDEKTGQIRSGAVFDREAMASINFTVEGVDCAGGNGSSCMGKVNTATAEVIVLIEDSNDCTPEFDQQSYEFSIEEGHVSKLPVSFAFVSNTSLSWYFSPKVWLF</sequence>
<keyword evidence="7" id="KW-0472">Membrane</keyword>
<feature type="domain" description="Cadherin" evidence="11">
    <location>
        <begin position="175"/>
        <end position="303"/>
    </location>
</feature>
<evidence type="ECO:0000256" key="4">
    <source>
        <dbReference type="ARBA" id="ARBA00022837"/>
    </source>
</evidence>
<comment type="subcellular location">
    <subcellularLocation>
        <location evidence="1">Membrane</location>
        <topology evidence="1">Single-pass membrane protein</topology>
    </subcellularLocation>
</comment>
<organism evidence="12">
    <name type="scientific">Mesocestoides corti</name>
    <name type="common">Flatworm</name>
    <dbReference type="NCBI Taxonomy" id="53468"/>
    <lineage>
        <taxon>Eukaryota</taxon>
        <taxon>Metazoa</taxon>
        <taxon>Spiralia</taxon>
        <taxon>Lophotrochozoa</taxon>
        <taxon>Platyhelminthes</taxon>
        <taxon>Cestoda</taxon>
        <taxon>Eucestoda</taxon>
        <taxon>Cyclophyllidea</taxon>
        <taxon>Mesocestoididae</taxon>
        <taxon>Mesocestoides</taxon>
    </lineage>
</organism>
<keyword evidence="6" id="KW-1133">Transmembrane helix</keyword>
<reference evidence="12" key="1">
    <citation type="submission" date="2019-11" db="UniProtKB">
        <authorList>
            <consortium name="WormBaseParasite"/>
        </authorList>
    </citation>
    <scope>IDENTIFICATION</scope>
</reference>
<evidence type="ECO:0000256" key="1">
    <source>
        <dbReference type="ARBA" id="ARBA00004167"/>
    </source>
</evidence>
<keyword evidence="3" id="KW-0677">Repeat</keyword>
<feature type="domain" description="Cadherin" evidence="11">
    <location>
        <begin position="439"/>
        <end position="554"/>
    </location>
</feature>
<dbReference type="PROSITE" id="PS00232">
    <property type="entry name" value="CADHERIN_1"/>
    <property type="match status" value="2"/>
</dbReference>
<evidence type="ECO:0000313" key="12">
    <source>
        <dbReference type="WBParaSite" id="MCU_000329-RA"/>
    </source>
</evidence>
<dbReference type="InterPro" id="IPR020894">
    <property type="entry name" value="Cadherin_CS"/>
</dbReference>
<keyword evidence="5" id="KW-0130">Cell adhesion</keyword>
<evidence type="ECO:0000256" key="6">
    <source>
        <dbReference type="ARBA" id="ARBA00022989"/>
    </source>
</evidence>